<dbReference type="RefSeq" id="XP_046013015.1">
    <property type="nucleotide sequence ID" value="XM_046148046.1"/>
</dbReference>
<organism evidence="2 3">
    <name type="scientific">Microdochium trichocladiopsis</name>
    <dbReference type="NCBI Taxonomy" id="1682393"/>
    <lineage>
        <taxon>Eukaryota</taxon>
        <taxon>Fungi</taxon>
        <taxon>Dikarya</taxon>
        <taxon>Ascomycota</taxon>
        <taxon>Pezizomycotina</taxon>
        <taxon>Sordariomycetes</taxon>
        <taxon>Xylariomycetidae</taxon>
        <taxon>Xylariales</taxon>
        <taxon>Microdochiaceae</taxon>
        <taxon>Microdochium</taxon>
    </lineage>
</organism>
<feature type="compositionally biased region" description="Polar residues" evidence="1">
    <location>
        <begin position="158"/>
        <end position="168"/>
    </location>
</feature>
<feature type="region of interest" description="Disordered" evidence="1">
    <location>
        <begin position="25"/>
        <end position="57"/>
    </location>
</feature>
<comment type="caution">
    <text evidence="2">The sequence shown here is derived from an EMBL/GenBank/DDBJ whole genome shotgun (WGS) entry which is preliminary data.</text>
</comment>
<dbReference type="GeneID" id="70177592"/>
<protein>
    <submittedName>
        <fullName evidence="2">Uncharacterized protein</fullName>
    </submittedName>
</protein>
<sequence length="168" mass="18486">MSLASMETPRLKERALKCKPLLHICEGPNNETRQTPLDPNESLKSKSSSGFPPKASLPRCPKALHHVSCQKPSQVTKGIDLSVARKLPPRIISQALTGTHHRTSTGELGQHQSTTPHILSGSSVSICCKLILSNIVQDGTEYCLPRRSDDVSRSRPSTGNSRYTFQYR</sequence>
<dbReference type="EMBL" id="JAGTJQ010000005">
    <property type="protein sequence ID" value="KAH7031335.1"/>
    <property type="molecule type" value="Genomic_DNA"/>
</dbReference>
<keyword evidence="3" id="KW-1185">Reference proteome</keyword>
<proteinExistence type="predicted"/>
<gene>
    <name evidence="2" type="ORF">B0I36DRAFT_121678</name>
</gene>
<dbReference type="AlphaFoldDB" id="A0A9P8Y9V3"/>
<evidence type="ECO:0000313" key="2">
    <source>
        <dbReference type="EMBL" id="KAH7031335.1"/>
    </source>
</evidence>
<reference evidence="2" key="1">
    <citation type="journal article" date="2021" name="Nat. Commun.">
        <title>Genetic determinants of endophytism in the Arabidopsis root mycobiome.</title>
        <authorList>
            <person name="Mesny F."/>
            <person name="Miyauchi S."/>
            <person name="Thiergart T."/>
            <person name="Pickel B."/>
            <person name="Atanasova L."/>
            <person name="Karlsson M."/>
            <person name="Huettel B."/>
            <person name="Barry K.W."/>
            <person name="Haridas S."/>
            <person name="Chen C."/>
            <person name="Bauer D."/>
            <person name="Andreopoulos W."/>
            <person name="Pangilinan J."/>
            <person name="LaButti K."/>
            <person name="Riley R."/>
            <person name="Lipzen A."/>
            <person name="Clum A."/>
            <person name="Drula E."/>
            <person name="Henrissat B."/>
            <person name="Kohler A."/>
            <person name="Grigoriev I.V."/>
            <person name="Martin F.M."/>
            <person name="Hacquard S."/>
        </authorList>
    </citation>
    <scope>NUCLEOTIDE SEQUENCE</scope>
    <source>
        <strain evidence="2">MPI-CAGE-CH-0230</strain>
    </source>
</reference>
<feature type="region of interest" description="Disordered" evidence="1">
    <location>
        <begin position="97"/>
        <end position="116"/>
    </location>
</feature>
<evidence type="ECO:0000256" key="1">
    <source>
        <dbReference type="SAM" id="MobiDB-lite"/>
    </source>
</evidence>
<feature type="region of interest" description="Disordered" evidence="1">
    <location>
        <begin position="145"/>
        <end position="168"/>
    </location>
</feature>
<name>A0A9P8Y9V3_9PEZI</name>
<evidence type="ECO:0000313" key="3">
    <source>
        <dbReference type="Proteomes" id="UP000756346"/>
    </source>
</evidence>
<feature type="compositionally biased region" description="Polar residues" evidence="1">
    <location>
        <begin position="105"/>
        <end position="116"/>
    </location>
</feature>
<accession>A0A9P8Y9V3</accession>
<dbReference type="Proteomes" id="UP000756346">
    <property type="component" value="Unassembled WGS sequence"/>
</dbReference>